<evidence type="ECO:0000313" key="3">
    <source>
        <dbReference type="EMBL" id="CAH9060110.1"/>
    </source>
</evidence>
<dbReference type="SMART" id="SM00028">
    <property type="entry name" value="TPR"/>
    <property type="match status" value="4"/>
</dbReference>
<feature type="chain" id="PRO_5045705011" description="Tetratricopeptide repeat protein" evidence="2">
    <location>
        <begin position="22"/>
        <end position="393"/>
    </location>
</feature>
<name>A0ABM9GJ64_9GAMM</name>
<keyword evidence="1" id="KW-0802">TPR repeat</keyword>
<organism evidence="3 4">
    <name type="scientific">Pseudoalteromonas holothuriae</name>
    <dbReference type="NCBI Taxonomy" id="2963714"/>
    <lineage>
        <taxon>Bacteria</taxon>
        <taxon>Pseudomonadati</taxon>
        <taxon>Pseudomonadota</taxon>
        <taxon>Gammaproteobacteria</taxon>
        <taxon>Alteromonadales</taxon>
        <taxon>Pseudoalteromonadaceae</taxon>
        <taxon>Pseudoalteromonas</taxon>
    </lineage>
</organism>
<dbReference type="Proteomes" id="UP001152485">
    <property type="component" value="Unassembled WGS sequence"/>
</dbReference>
<dbReference type="EMBL" id="CAMAPD010000009">
    <property type="protein sequence ID" value="CAH9060110.1"/>
    <property type="molecule type" value="Genomic_DNA"/>
</dbReference>
<gene>
    <name evidence="3" type="ORF">PSECIP111951_02205</name>
</gene>
<feature type="repeat" description="TPR" evidence="1">
    <location>
        <begin position="205"/>
        <end position="238"/>
    </location>
</feature>
<dbReference type="PANTHER" id="PTHR12558">
    <property type="entry name" value="CELL DIVISION CYCLE 16,23,27"/>
    <property type="match status" value="1"/>
</dbReference>
<dbReference type="InterPro" id="IPR019734">
    <property type="entry name" value="TPR_rpt"/>
</dbReference>
<proteinExistence type="predicted"/>
<evidence type="ECO:0008006" key="5">
    <source>
        <dbReference type="Google" id="ProtNLM"/>
    </source>
</evidence>
<dbReference type="SUPFAM" id="SSF48452">
    <property type="entry name" value="TPR-like"/>
    <property type="match status" value="1"/>
</dbReference>
<reference evidence="3 4" key="1">
    <citation type="submission" date="2022-07" db="EMBL/GenBank/DDBJ databases">
        <authorList>
            <person name="Criscuolo A."/>
        </authorList>
    </citation>
    <scope>NUCLEOTIDE SEQUENCE [LARGE SCALE GENOMIC DNA]</scope>
    <source>
        <strain evidence="4">CIP 111951</strain>
    </source>
</reference>
<dbReference type="PROSITE" id="PS51257">
    <property type="entry name" value="PROKAR_LIPOPROTEIN"/>
    <property type="match status" value="1"/>
</dbReference>
<keyword evidence="2" id="KW-0732">Signal</keyword>
<dbReference type="PANTHER" id="PTHR12558:SF33">
    <property type="entry name" value="BLL7664 PROTEIN"/>
    <property type="match status" value="1"/>
</dbReference>
<evidence type="ECO:0000313" key="4">
    <source>
        <dbReference type="Proteomes" id="UP001152485"/>
    </source>
</evidence>
<dbReference type="Pfam" id="PF14559">
    <property type="entry name" value="TPR_19"/>
    <property type="match status" value="1"/>
</dbReference>
<dbReference type="PROSITE" id="PS50005">
    <property type="entry name" value="TPR"/>
    <property type="match status" value="2"/>
</dbReference>
<evidence type="ECO:0000256" key="2">
    <source>
        <dbReference type="SAM" id="SignalP"/>
    </source>
</evidence>
<evidence type="ECO:0000256" key="1">
    <source>
        <dbReference type="PROSITE-ProRule" id="PRU00339"/>
    </source>
</evidence>
<feature type="repeat" description="TPR" evidence="1">
    <location>
        <begin position="239"/>
        <end position="272"/>
    </location>
</feature>
<dbReference type="RefSeq" id="WP_261593382.1">
    <property type="nucleotide sequence ID" value="NZ_CAMAPD010000009.1"/>
</dbReference>
<accession>A0ABM9GJ64</accession>
<dbReference type="Gene3D" id="1.25.40.10">
    <property type="entry name" value="Tetratricopeptide repeat domain"/>
    <property type="match status" value="1"/>
</dbReference>
<comment type="caution">
    <text evidence="3">The sequence shown here is derived from an EMBL/GenBank/DDBJ whole genome shotgun (WGS) entry which is preliminary data.</text>
</comment>
<dbReference type="Pfam" id="PF13432">
    <property type="entry name" value="TPR_16"/>
    <property type="match status" value="1"/>
</dbReference>
<feature type="signal peptide" evidence="2">
    <location>
        <begin position="1"/>
        <end position="21"/>
    </location>
</feature>
<sequence length="393" mass="44345">MQNLKCAFVFGALYVSLFFLTGCNSTQNEVKVNTDLSKNSFFEEHQVETQSDVFRLDSKVTSKLTSYFNDGPPHLSQAQALMQFLVDNGEASLAYQSNANLTASEAFSNLNANCLSLSILAYSLSEFLGFDGHFQRVHIPEYWDQTQGYSLLTGHVNLVVSEANRSLGAAHVLYSKPKSITIDFDPNSREQNFPVSSISKKRILSMFYSNKGAMALVRKDFDMAYSYFKAAINTDPQYSGAWGNLAIVFRVNGFMEQAEEVYQQALALNPGNSNVLGNLALLYKLTNREAAGEQILARLDNKRKNNPYYQIVKGNDALEANKLSDALAYFRQAKKLDSQMHDSYFGMARVYYLRGEIELAKNYLSKAYKQSNFVHDRNRYQGKLQWLQAVAKN</sequence>
<dbReference type="InterPro" id="IPR011990">
    <property type="entry name" value="TPR-like_helical_dom_sf"/>
</dbReference>
<protein>
    <recommendedName>
        <fullName evidence="5">Tetratricopeptide repeat protein</fullName>
    </recommendedName>
</protein>